<dbReference type="AlphaFoldDB" id="A0A0B0NTV9"/>
<reference evidence="2" key="1">
    <citation type="submission" date="2014-09" db="EMBL/GenBank/DDBJ databases">
        <authorList>
            <person name="Mudge J."/>
            <person name="Ramaraj T."/>
            <person name="Lindquist I.E."/>
            <person name="Bharti A.K."/>
            <person name="Sundararajan A."/>
            <person name="Cameron C.T."/>
            <person name="Woodward J.E."/>
            <person name="May G.D."/>
            <person name="Brubaker C."/>
            <person name="Broadhvest J."/>
            <person name="Wilkins T.A."/>
        </authorList>
    </citation>
    <scope>NUCLEOTIDE SEQUENCE</scope>
    <source>
        <strain evidence="2">cv. AKA8401</strain>
    </source>
</reference>
<organism evidence="1 2">
    <name type="scientific">Gossypium arboreum</name>
    <name type="common">Tree cotton</name>
    <name type="synonym">Gossypium nanking</name>
    <dbReference type="NCBI Taxonomy" id="29729"/>
    <lineage>
        <taxon>Eukaryota</taxon>
        <taxon>Viridiplantae</taxon>
        <taxon>Streptophyta</taxon>
        <taxon>Embryophyta</taxon>
        <taxon>Tracheophyta</taxon>
        <taxon>Spermatophyta</taxon>
        <taxon>Magnoliopsida</taxon>
        <taxon>eudicotyledons</taxon>
        <taxon>Gunneridae</taxon>
        <taxon>Pentapetalae</taxon>
        <taxon>rosids</taxon>
        <taxon>malvids</taxon>
        <taxon>Malvales</taxon>
        <taxon>Malvaceae</taxon>
        <taxon>Malvoideae</taxon>
        <taxon>Gossypium</taxon>
    </lineage>
</organism>
<sequence>MEKIDLYRKLTRPGALTTGWSNRTRACPRQAQAFKSLFQHLMRHLEETHGVEGKELLKESRLIHLRSRIHRQD</sequence>
<proteinExistence type="predicted"/>
<accession>A0A0B0NTV9</accession>
<keyword evidence="2" id="KW-1185">Reference proteome</keyword>
<name>A0A0B0NTV9_GOSAR</name>
<dbReference type="Proteomes" id="UP000032142">
    <property type="component" value="Unassembled WGS sequence"/>
</dbReference>
<evidence type="ECO:0000313" key="1">
    <source>
        <dbReference type="EMBL" id="KHG17953.1"/>
    </source>
</evidence>
<dbReference type="EMBL" id="KN409463">
    <property type="protein sequence ID" value="KHG17953.1"/>
    <property type="molecule type" value="Genomic_DNA"/>
</dbReference>
<evidence type="ECO:0000313" key="2">
    <source>
        <dbReference type="Proteomes" id="UP000032142"/>
    </source>
</evidence>
<protein>
    <submittedName>
        <fullName evidence="1">Heme-responsive zinc finger transcription factor HAP1</fullName>
    </submittedName>
</protein>
<gene>
    <name evidence="1" type="ORF">F383_07170</name>
</gene>